<dbReference type="Proteomes" id="UP000234681">
    <property type="component" value="Chromosome 15"/>
</dbReference>
<dbReference type="RGD" id="3158">
    <property type="gene designation" value="Nedd8"/>
</dbReference>
<gene>
    <name evidence="1 3" type="primary">Nedd8</name>
    <name evidence="1" type="ORF">rCG_23424</name>
</gene>
<evidence type="ECO:0000313" key="3">
    <source>
        <dbReference type="RGD" id="3158"/>
    </source>
</evidence>
<reference evidence="1 2" key="1">
    <citation type="submission" date="2005-07" db="EMBL/GenBank/DDBJ databases">
        <authorList>
            <person name="Mural R.J."/>
            <person name="Li P.W."/>
            <person name="Adams M.D."/>
            <person name="Amanatides P.G."/>
            <person name="Baden-Tillson H."/>
            <person name="Barnstead M."/>
            <person name="Chin S.H."/>
            <person name="Dew I."/>
            <person name="Evans C.A."/>
            <person name="Ferriera S."/>
            <person name="Flanigan M."/>
            <person name="Fosler C."/>
            <person name="Glodek A."/>
            <person name="Gu Z."/>
            <person name="Holt R.A."/>
            <person name="Jennings D."/>
            <person name="Kraft C.L."/>
            <person name="Lu F."/>
            <person name="Nguyen T."/>
            <person name="Nusskern D.R."/>
            <person name="Pfannkoch C.M."/>
            <person name="Sitter C."/>
            <person name="Sutton G.G."/>
            <person name="Venter J.C."/>
            <person name="Wang Z."/>
            <person name="Woodage T."/>
            <person name="Zheng X.H."/>
            <person name="Zhong F."/>
        </authorList>
    </citation>
    <scope>NUCLEOTIDE SEQUENCE [LARGE SCALE GENOMIC DNA]</scope>
    <source>
        <strain>BN</strain>
        <strain evidence="2">Sprague-Dawley</strain>
    </source>
</reference>
<dbReference type="EMBL" id="CH474049">
    <property type="protein sequence ID" value="EDM14263.1"/>
    <property type="molecule type" value="Genomic_DNA"/>
</dbReference>
<sequence length="51" mass="5933">MWHHISSHSLGHQSYCPLPWMPNLVCLLVGECEDPRMQCSWPKWPLLAIGF</sequence>
<evidence type="ECO:0000313" key="2">
    <source>
        <dbReference type="Proteomes" id="UP000234681"/>
    </source>
</evidence>
<protein>
    <submittedName>
        <fullName evidence="1">Neural cell expressed, developmentally down-regulated gene 8, isoform CRA_b</fullName>
    </submittedName>
</protein>
<accession>A6KH33</accession>
<name>A6KH33_RAT</name>
<organism evidence="1 2">
    <name type="scientific">Rattus norvegicus</name>
    <name type="common">Rat</name>
    <dbReference type="NCBI Taxonomy" id="10116"/>
    <lineage>
        <taxon>Eukaryota</taxon>
        <taxon>Metazoa</taxon>
        <taxon>Chordata</taxon>
        <taxon>Craniata</taxon>
        <taxon>Vertebrata</taxon>
        <taxon>Euteleostomi</taxon>
        <taxon>Mammalia</taxon>
        <taxon>Eutheria</taxon>
        <taxon>Euarchontoglires</taxon>
        <taxon>Glires</taxon>
        <taxon>Rodentia</taxon>
        <taxon>Myomorpha</taxon>
        <taxon>Muroidea</taxon>
        <taxon>Muridae</taxon>
        <taxon>Murinae</taxon>
        <taxon>Rattus</taxon>
    </lineage>
</organism>
<proteinExistence type="predicted"/>
<evidence type="ECO:0000313" key="1">
    <source>
        <dbReference type="EMBL" id="EDM14263.1"/>
    </source>
</evidence>
<dbReference type="AlphaFoldDB" id="A6KH33"/>